<keyword evidence="2" id="KW-0808">Transferase</keyword>
<sequence length="183" mass="21924">MVPGSLWESGISDVVFPGTFGKVPWVIFAFPDYFGNCFWYVLVSGKFRKRSVICGFGNRTSETISGRPDYAVDWLWMCFIYKMWVFPWFGTCRNCRRKFFSFWVDKKQRRCCPIFRKSRIVFKMNLKGFLELFGYLFLGDDRTGQWTRLNANDTSPARTLRQLAKYEDQDHYLRLEIYQYFNI</sequence>
<keyword evidence="3" id="KW-1185">Reference proteome</keyword>
<keyword evidence="2" id="KW-0418">Kinase</keyword>
<reference evidence="2" key="1">
    <citation type="journal article" date="2023" name="GigaByte">
        <title>Genome assembly of the bearded iris, Iris pallida Lam.</title>
        <authorList>
            <person name="Bruccoleri R.E."/>
            <person name="Oakeley E.J."/>
            <person name="Faust A.M.E."/>
            <person name="Altorfer M."/>
            <person name="Dessus-Babus S."/>
            <person name="Burckhardt D."/>
            <person name="Oertli M."/>
            <person name="Naumann U."/>
            <person name="Petersen F."/>
            <person name="Wong J."/>
        </authorList>
    </citation>
    <scope>NUCLEOTIDE SEQUENCE</scope>
    <source>
        <strain evidence="2">GSM-AAB239-AS_SAM_17_03QT</strain>
    </source>
</reference>
<evidence type="ECO:0000313" key="3">
    <source>
        <dbReference type="Proteomes" id="UP001140949"/>
    </source>
</evidence>
<comment type="caution">
    <text evidence="2">The sequence shown here is derived from an EMBL/GenBank/DDBJ whole genome shotgun (WGS) entry which is preliminary data.</text>
</comment>
<evidence type="ECO:0000256" key="1">
    <source>
        <dbReference type="SAM" id="Phobius"/>
    </source>
</evidence>
<keyword evidence="1" id="KW-0812">Transmembrane</keyword>
<reference evidence="2" key="2">
    <citation type="submission" date="2023-04" db="EMBL/GenBank/DDBJ databases">
        <authorList>
            <person name="Bruccoleri R.E."/>
            <person name="Oakeley E.J."/>
            <person name="Faust A.-M."/>
            <person name="Dessus-Babus S."/>
            <person name="Altorfer M."/>
            <person name="Burckhardt D."/>
            <person name="Oertli M."/>
            <person name="Naumann U."/>
            <person name="Petersen F."/>
            <person name="Wong J."/>
        </authorList>
    </citation>
    <scope>NUCLEOTIDE SEQUENCE</scope>
    <source>
        <strain evidence="2">GSM-AAB239-AS_SAM_17_03QT</strain>
        <tissue evidence="2">Leaf</tissue>
    </source>
</reference>
<dbReference type="Proteomes" id="UP001140949">
    <property type="component" value="Unassembled WGS sequence"/>
</dbReference>
<evidence type="ECO:0000313" key="2">
    <source>
        <dbReference type="EMBL" id="KAJ6850704.1"/>
    </source>
</evidence>
<protein>
    <submittedName>
        <fullName evidence="2">Proline-rich receptor-like protein kinase PERK8</fullName>
    </submittedName>
</protein>
<keyword evidence="1" id="KW-0472">Membrane</keyword>
<proteinExistence type="predicted"/>
<feature type="transmembrane region" description="Helical" evidence="1">
    <location>
        <begin position="23"/>
        <end position="43"/>
    </location>
</feature>
<organism evidence="2 3">
    <name type="scientific">Iris pallida</name>
    <name type="common">Sweet iris</name>
    <dbReference type="NCBI Taxonomy" id="29817"/>
    <lineage>
        <taxon>Eukaryota</taxon>
        <taxon>Viridiplantae</taxon>
        <taxon>Streptophyta</taxon>
        <taxon>Embryophyta</taxon>
        <taxon>Tracheophyta</taxon>
        <taxon>Spermatophyta</taxon>
        <taxon>Magnoliopsida</taxon>
        <taxon>Liliopsida</taxon>
        <taxon>Asparagales</taxon>
        <taxon>Iridaceae</taxon>
        <taxon>Iridoideae</taxon>
        <taxon>Irideae</taxon>
        <taxon>Iris</taxon>
    </lineage>
</organism>
<dbReference type="EMBL" id="JANAVB010002669">
    <property type="protein sequence ID" value="KAJ6850704.1"/>
    <property type="molecule type" value="Genomic_DNA"/>
</dbReference>
<dbReference type="GO" id="GO:0016301">
    <property type="term" value="F:kinase activity"/>
    <property type="evidence" value="ECO:0007669"/>
    <property type="project" value="UniProtKB-KW"/>
</dbReference>
<accession>A0AAX6ID38</accession>
<name>A0AAX6ID38_IRIPA</name>
<gene>
    <name evidence="2" type="ORF">M6B38_263085</name>
</gene>
<dbReference type="AlphaFoldDB" id="A0AAX6ID38"/>
<keyword evidence="2" id="KW-0675">Receptor</keyword>
<keyword evidence="1" id="KW-1133">Transmembrane helix</keyword>